<organism evidence="2 3">
    <name type="scientific">Linum trigynum</name>
    <dbReference type="NCBI Taxonomy" id="586398"/>
    <lineage>
        <taxon>Eukaryota</taxon>
        <taxon>Viridiplantae</taxon>
        <taxon>Streptophyta</taxon>
        <taxon>Embryophyta</taxon>
        <taxon>Tracheophyta</taxon>
        <taxon>Spermatophyta</taxon>
        <taxon>Magnoliopsida</taxon>
        <taxon>eudicotyledons</taxon>
        <taxon>Gunneridae</taxon>
        <taxon>Pentapetalae</taxon>
        <taxon>rosids</taxon>
        <taxon>fabids</taxon>
        <taxon>Malpighiales</taxon>
        <taxon>Linaceae</taxon>
        <taxon>Linum</taxon>
    </lineage>
</organism>
<proteinExistence type="predicted"/>
<protein>
    <submittedName>
        <fullName evidence="2">Uncharacterized protein</fullName>
    </submittedName>
</protein>
<reference evidence="2 3" key="1">
    <citation type="submission" date="2024-04" db="EMBL/GenBank/DDBJ databases">
        <authorList>
            <person name="Fracassetti M."/>
        </authorList>
    </citation>
    <scope>NUCLEOTIDE SEQUENCE [LARGE SCALE GENOMIC DNA]</scope>
</reference>
<gene>
    <name evidence="2" type="ORF">LTRI10_LOCUS10935</name>
</gene>
<dbReference type="AlphaFoldDB" id="A0AAV2D551"/>
<dbReference type="EMBL" id="OZ034815">
    <property type="protein sequence ID" value="CAL1367083.1"/>
    <property type="molecule type" value="Genomic_DNA"/>
</dbReference>
<accession>A0AAV2D551</accession>
<name>A0AAV2D551_9ROSI</name>
<dbReference type="Proteomes" id="UP001497516">
    <property type="component" value="Chromosome 2"/>
</dbReference>
<evidence type="ECO:0000256" key="1">
    <source>
        <dbReference type="SAM" id="MobiDB-lite"/>
    </source>
</evidence>
<evidence type="ECO:0000313" key="3">
    <source>
        <dbReference type="Proteomes" id="UP001497516"/>
    </source>
</evidence>
<keyword evidence="3" id="KW-1185">Reference proteome</keyword>
<feature type="region of interest" description="Disordered" evidence="1">
    <location>
        <begin position="24"/>
        <end position="58"/>
    </location>
</feature>
<sequence length="118" mass="12970">MREAMCRQKIRWAIITMKHKDVAGGLGTGSAGVPEVNRRRLSDGALSPPAGRPSTESRNVIFMMPVKSRNVNGQDKVSISIPVQFPWQVESGLDRGTQVGAGRHIRICAHFQGTQSRF</sequence>
<evidence type="ECO:0000313" key="2">
    <source>
        <dbReference type="EMBL" id="CAL1367083.1"/>
    </source>
</evidence>